<gene>
    <name evidence="8" type="ORF">GCM10022242_33680</name>
</gene>
<name>A0ABP7IYE3_9ACTN</name>
<dbReference type="Gene3D" id="1.10.10.10">
    <property type="entry name" value="Winged helix-like DNA-binding domain superfamily/Winged helix DNA-binding domain"/>
    <property type="match status" value="1"/>
</dbReference>
<dbReference type="InterPro" id="IPR013249">
    <property type="entry name" value="RNA_pol_sigma70_r4_t2"/>
</dbReference>
<evidence type="ECO:0000256" key="3">
    <source>
        <dbReference type="ARBA" id="ARBA00023082"/>
    </source>
</evidence>
<dbReference type="InterPro" id="IPR039425">
    <property type="entry name" value="RNA_pol_sigma-70-like"/>
</dbReference>
<dbReference type="InterPro" id="IPR036388">
    <property type="entry name" value="WH-like_DNA-bd_sf"/>
</dbReference>
<organism evidence="8 9">
    <name type="scientific">Nocardioides panacisoli</name>
    <dbReference type="NCBI Taxonomy" id="627624"/>
    <lineage>
        <taxon>Bacteria</taxon>
        <taxon>Bacillati</taxon>
        <taxon>Actinomycetota</taxon>
        <taxon>Actinomycetes</taxon>
        <taxon>Propionibacteriales</taxon>
        <taxon>Nocardioidaceae</taxon>
        <taxon>Nocardioides</taxon>
    </lineage>
</organism>
<evidence type="ECO:0000259" key="6">
    <source>
        <dbReference type="Pfam" id="PF04542"/>
    </source>
</evidence>
<dbReference type="Proteomes" id="UP001501821">
    <property type="component" value="Unassembled WGS sequence"/>
</dbReference>
<keyword evidence="5" id="KW-0804">Transcription</keyword>
<dbReference type="RefSeq" id="WP_344777588.1">
    <property type="nucleotide sequence ID" value="NZ_BAABAH010000014.1"/>
</dbReference>
<keyword evidence="2" id="KW-0805">Transcription regulation</keyword>
<dbReference type="Gene3D" id="1.10.1740.10">
    <property type="match status" value="1"/>
</dbReference>
<dbReference type="PANTHER" id="PTHR43133">
    <property type="entry name" value="RNA POLYMERASE ECF-TYPE SIGMA FACTO"/>
    <property type="match status" value="1"/>
</dbReference>
<proteinExistence type="inferred from homology"/>
<dbReference type="InterPro" id="IPR014325">
    <property type="entry name" value="RNA_pol_sigma-E_actinobac"/>
</dbReference>
<evidence type="ECO:0000313" key="8">
    <source>
        <dbReference type="EMBL" id="GAA3829555.1"/>
    </source>
</evidence>
<evidence type="ECO:0000256" key="2">
    <source>
        <dbReference type="ARBA" id="ARBA00023015"/>
    </source>
</evidence>
<evidence type="ECO:0000256" key="5">
    <source>
        <dbReference type="ARBA" id="ARBA00023163"/>
    </source>
</evidence>
<evidence type="ECO:0000259" key="7">
    <source>
        <dbReference type="Pfam" id="PF08281"/>
    </source>
</evidence>
<dbReference type="InterPro" id="IPR013324">
    <property type="entry name" value="RNA_pol_sigma_r3/r4-like"/>
</dbReference>
<comment type="caution">
    <text evidence="8">The sequence shown here is derived from an EMBL/GenBank/DDBJ whole genome shotgun (WGS) entry which is preliminary data.</text>
</comment>
<accession>A0ABP7IYE3</accession>
<keyword evidence="3" id="KW-0731">Sigma factor</keyword>
<dbReference type="EMBL" id="BAABAH010000014">
    <property type="protein sequence ID" value="GAA3829555.1"/>
    <property type="molecule type" value="Genomic_DNA"/>
</dbReference>
<protein>
    <submittedName>
        <fullName evidence="8">SigE family RNA polymerase sigma factor</fullName>
    </submittedName>
</protein>
<feature type="domain" description="RNA polymerase sigma factor 70 region 4 type 2" evidence="7">
    <location>
        <begin position="139"/>
        <end position="190"/>
    </location>
</feature>
<dbReference type="InterPro" id="IPR014284">
    <property type="entry name" value="RNA_pol_sigma-70_dom"/>
</dbReference>
<dbReference type="SUPFAM" id="SSF88659">
    <property type="entry name" value="Sigma3 and sigma4 domains of RNA polymerase sigma factors"/>
    <property type="match status" value="1"/>
</dbReference>
<evidence type="ECO:0000256" key="1">
    <source>
        <dbReference type="ARBA" id="ARBA00010641"/>
    </source>
</evidence>
<evidence type="ECO:0000313" key="9">
    <source>
        <dbReference type="Proteomes" id="UP001501821"/>
    </source>
</evidence>
<dbReference type="PANTHER" id="PTHR43133:SF50">
    <property type="entry name" value="ECF RNA POLYMERASE SIGMA FACTOR SIGM"/>
    <property type="match status" value="1"/>
</dbReference>
<dbReference type="InterPro" id="IPR007627">
    <property type="entry name" value="RNA_pol_sigma70_r2"/>
</dbReference>
<dbReference type="Pfam" id="PF08281">
    <property type="entry name" value="Sigma70_r4_2"/>
    <property type="match status" value="1"/>
</dbReference>
<dbReference type="NCBIfam" id="TIGR02937">
    <property type="entry name" value="sigma70-ECF"/>
    <property type="match status" value="1"/>
</dbReference>
<sequence>MTSYVALPGIAGTRPAAYVVTERSDARAAASAGSAADEGIERLYLEHWDRLVRLSVLLVREQGAAEEIVQDSFVAVHQRWDRLNDPERALAYLRQAIVNRSRSALRHRAVVQRYLNRQALPDPAPGSDEPVLGDARRGLVLDALRQLPRRQREVLALRYYMDMSEAQIAETLGISKGAVKSHASRGAAALRPILDQLGPDVRGG</sequence>
<keyword evidence="9" id="KW-1185">Reference proteome</keyword>
<dbReference type="NCBIfam" id="TIGR02983">
    <property type="entry name" value="SigE-fam_strep"/>
    <property type="match status" value="1"/>
</dbReference>
<dbReference type="SUPFAM" id="SSF88946">
    <property type="entry name" value="Sigma2 domain of RNA polymerase sigma factors"/>
    <property type="match status" value="1"/>
</dbReference>
<dbReference type="Pfam" id="PF04542">
    <property type="entry name" value="Sigma70_r2"/>
    <property type="match status" value="1"/>
</dbReference>
<keyword evidence="4" id="KW-0238">DNA-binding</keyword>
<evidence type="ECO:0000256" key="4">
    <source>
        <dbReference type="ARBA" id="ARBA00023125"/>
    </source>
</evidence>
<dbReference type="CDD" id="cd06171">
    <property type="entry name" value="Sigma70_r4"/>
    <property type="match status" value="1"/>
</dbReference>
<comment type="similarity">
    <text evidence="1">Belongs to the sigma-70 factor family. ECF subfamily.</text>
</comment>
<dbReference type="InterPro" id="IPR013325">
    <property type="entry name" value="RNA_pol_sigma_r2"/>
</dbReference>
<reference evidence="9" key="1">
    <citation type="journal article" date="2019" name="Int. J. Syst. Evol. Microbiol.">
        <title>The Global Catalogue of Microorganisms (GCM) 10K type strain sequencing project: providing services to taxonomists for standard genome sequencing and annotation.</title>
        <authorList>
            <consortium name="The Broad Institute Genomics Platform"/>
            <consortium name="The Broad Institute Genome Sequencing Center for Infectious Disease"/>
            <person name="Wu L."/>
            <person name="Ma J."/>
        </authorList>
    </citation>
    <scope>NUCLEOTIDE SEQUENCE [LARGE SCALE GENOMIC DNA]</scope>
    <source>
        <strain evidence="9">JCM 16953</strain>
    </source>
</reference>
<feature type="domain" description="RNA polymerase sigma-70 region 2" evidence="6">
    <location>
        <begin position="43"/>
        <end position="108"/>
    </location>
</feature>